<feature type="domain" description="SsuA/THI5-like" evidence="4">
    <location>
        <begin position="63"/>
        <end position="276"/>
    </location>
</feature>
<evidence type="ECO:0000313" key="8">
    <source>
        <dbReference type="Proteomes" id="UP000595064"/>
    </source>
</evidence>
<reference evidence="5 8" key="2">
    <citation type="submission" date="2020-12" db="EMBL/GenBank/DDBJ databases">
        <title>FDA dAtabase for Regulatory Grade micrObial Sequences (FDA-ARGOS): Supporting development and validation of Infectious Disease Dx tests.</title>
        <authorList>
            <person name="Sproer C."/>
            <person name="Gronow S."/>
            <person name="Severitt S."/>
            <person name="Schroder I."/>
            <person name="Tallon L."/>
            <person name="Sadzewicz L."/>
            <person name="Zhao X."/>
            <person name="Boylan J."/>
            <person name="Ott S."/>
            <person name="Bowen H."/>
            <person name="Vavikolanu K."/>
            <person name="Mehta A."/>
            <person name="Aluvathingal J."/>
            <person name="Nadendla S."/>
            <person name="Lowell S."/>
            <person name="Myers T."/>
            <person name="Yan Y."/>
            <person name="Sichtig H."/>
        </authorList>
    </citation>
    <scope>NUCLEOTIDE SEQUENCE [LARGE SCALE GENOMIC DNA]</scope>
    <source>
        <strain evidence="5 8">FDAARGOS_890</strain>
    </source>
</reference>
<dbReference type="Gene3D" id="3.40.190.10">
    <property type="entry name" value="Periplasmic binding protein-like II"/>
    <property type="match status" value="2"/>
</dbReference>
<organism evidence="6 7">
    <name type="scientific">Delftia lacustris</name>
    <dbReference type="NCBI Taxonomy" id="558537"/>
    <lineage>
        <taxon>Bacteria</taxon>
        <taxon>Pseudomonadati</taxon>
        <taxon>Pseudomonadota</taxon>
        <taxon>Betaproteobacteria</taxon>
        <taxon>Burkholderiales</taxon>
        <taxon>Comamonadaceae</taxon>
        <taxon>Delftia</taxon>
    </lineage>
</organism>
<dbReference type="GO" id="GO:0042597">
    <property type="term" value="C:periplasmic space"/>
    <property type="evidence" value="ECO:0007669"/>
    <property type="project" value="UniProtKB-SubCell"/>
</dbReference>
<dbReference type="Pfam" id="PF09084">
    <property type="entry name" value="NMT1"/>
    <property type="match status" value="1"/>
</dbReference>
<protein>
    <submittedName>
        <fullName evidence="5">ABC transporter substrate-binding protein</fullName>
    </submittedName>
    <submittedName>
        <fullName evidence="6">NitT/TauT family transport system substrate-binding protein</fullName>
    </submittedName>
</protein>
<dbReference type="InterPro" id="IPR015168">
    <property type="entry name" value="SsuA/THI5"/>
</dbReference>
<keyword evidence="8" id="KW-1185">Reference proteome</keyword>
<dbReference type="KEGG" id="dla:I6G47_31585"/>
<dbReference type="SUPFAM" id="SSF53850">
    <property type="entry name" value="Periplasmic binding protein-like II"/>
    <property type="match status" value="1"/>
</dbReference>
<dbReference type="GO" id="GO:0042918">
    <property type="term" value="P:alkanesulfonate transmembrane transport"/>
    <property type="evidence" value="ECO:0007669"/>
    <property type="project" value="TreeGrafter"/>
</dbReference>
<dbReference type="Proteomes" id="UP000595064">
    <property type="component" value="Chromosome"/>
</dbReference>
<name>A0A1H3K848_9BURK</name>
<dbReference type="PANTHER" id="PTHR30024">
    <property type="entry name" value="ALIPHATIC SULFONATES-BINDING PROTEIN-RELATED"/>
    <property type="match status" value="1"/>
</dbReference>
<dbReference type="PANTHER" id="PTHR30024:SF47">
    <property type="entry name" value="TAURINE-BINDING PERIPLASMIC PROTEIN"/>
    <property type="match status" value="1"/>
</dbReference>
<accession>A0A1H3K848</accession>
<gene>
    <name evidence="5" type="ORF">I6G47_31585</name>
    <name evidence="6" type="ORF">SAMN05421547_10578</name>
</gene>
<reference evidence="6 7" key="1">
    <citation type="submission" date="2016-10" db="EMBL/GenBank/DDBJ databases">
        <authorList>
            <person name="de Groot N.N."/>
        </authorList>
    </citation>
    <scope>NUCLEOTIDE SEQUENCE [LARGE SCALE GENOMIC DNA]</scope>
    <source>
        <strain evidence="6 7">LMG 24775</strain>
    </source>
</reference>
<dbReference type="RefSeq" id="WP_016447445.1">
    <property type="nucleotide sequence ID" value="NZ_AP025556.1"/>
</dbReference>
<dbReference type="EMBL" id="FNPE01000005">
    <property type="protein sequence ID" value="SDY48376.1"/>
    <property type="molecule type" value="Genomic_DNA"/>
</dbReference>
<evidence type="ECO:0000259" key="4">
    <source>
        <dbReference type="Pfam" id="PF09084"/>
    </source>
</evidence>
<evidence type="ECO:0000313" key="6">
    <source>
        <dbReference type="EMBL" id="SDY48376.1"/>
    </source>
</evidence>
<evidence type="ECO:0000313" key="7">
    <source>
        <dbReference type="Proteomes" id="UP000183417"/>
    </source>
</evidence>
<keyword evidence="3" id="KW-0732">Signal</keyword>
<comment type="subcellular location">
    <subcellularLocation>
        <location evidence="1">Periplasm</location>
    </subcellularLocation>
</comment>
<sequence>MLRMRALGMIVLHCSKITIMSSHVLDRRTLLSLLGLAPLWSLPVLGSAELLTIAVGGQGLLYYLPLVIAQQLGYFEAEGLAVRIEDYPGGSQSLQALESGAADVCAGAYEHTLLAQQRGSQLRAFVVQGRAPQIALGVAARWMPRYQTLADLRGRRVGVSSLGASTARAMQLMLLGDGLDPAAVQLVGVGSGPDAMEALRTGRVHALCHADPLMSVLEDKGAVRIVRDLRDLRSSAQLYGGSMPSGTLYATQAFLRRNPAKAQALSNAMVRSLKWLQTAAPMDVLRAVPAPYLLGSRRAYLSAFEHMRTTISPDGMMPDDGPATALRALVRLDPALARGGIDLERSYTNEFVRQSRQRFHT</sequence>
<evidence type="ECO:0000256" key="3">
    <source>
        <dbReference type="ARBA" id="ARBA00022729"/>
    </source>
</evidence>
<proteinExistence type="inferred from homology"/>
<dbReference type="EMBL" id="CP065748">
    <property type="protein sequence ID" value="QPS81445.1"/>
    <property type="molecule type" value="Genomic_DNA"/>
</dbReference>
<dbReference type="AlphaFoldDB" id="A0A1H3K848"/>
<evidence type="ECO:0000256" key="2">
    <source>
        <dbReference type="ARBA" id="ARBA00010742"/>
    </source>
</evidence>
<evidence type="ECO:0000256" key="1">
    <source>
        <dbReference type="ARBA" id="ARBA00004418"/>
    </source>
</evidence>
<dbReference type="GeneID" id="94691131"/>
<evidence type="ECO:0000313" key="5">
    <source>
        <dbReference type="EMBL" id="QPS81445.1"/>
    </source>
</evidence>
<dbReference type="Proteomes" id="UP000183417">
    <property type="component" value="Unassembled WGS sequence"/>
</dbReference>
<comment type="similarity">
    <text evidence="2">Belongs to the bacterial solute-binding protein SsuA/TauA family.</text>
</comment>